<dbReference type="InterPro" id="IPR038498">
    <property type="entry name" value="OspF/SpvC_sf"/>
</dbReference>
<comment type="caution">
    <text evidence="1">The sequence shown here is derived from an EMBL/GenBank/DDBJ whole genome shotgun (WGS) entry which is preliminary data.</text>
</comment>
<dbReference type="PATRIC" id="fig|455.5.peg.1812"/>
<dbReference type="OrthoDB" id="5646833at2"/>
<gene>
    <name evidence="2" type="ORF">A8135_02380</name>
    <name evidence="1" type="ORF">Ljam_1719</name>
</gene>
<dbReference type="RefSeq" id="WP_058449634.1">
    <property type="nucleotide sequence ID" value="NZ_CAAAJF010000008.1"/>
</dbReference>
<reference evidence="2 4" key="2">
    <citation type="submission" date="2016-05" db="EMBL/GenBank/DDBJ databases">
        <authorList>
            <person name="Prochazka B."/>
            <person name="Indra A."/>
            <person name="Hasenberger P."/>
            <person name="Blaschitz M."/>
            <person name="Wagner L."/>
            <person name="Wewalka G."/>
            <person name="Sorschag S."/>
            <person name="Schmid D."/>
            <person name="Ruppitsch W."/>
        </authorList>
    </citation>
    <scope>NUCLEOTIDE SEQUENCE [LARGE SCALE GENOMIC DNA]</scope>
    <source>
        <strain evidence="2 4">974010_12</strain>
    </source>
</reference>
<evidence type="ECO:0000313" key="2">
    <source>
        <dbReference type="EMBL" id="OCH97706.1"/>
    </source>
</evidence>
<reference evidence="1 3" key="1">
    <citation type="submission" date="2015-11" db="EMBL/GenBank/DDBJ databases">
        <title>Genomic analysis of 38 Legionella species identifies large and diverse effector repertoires.</title>
        <authorList>
            <person name="Burstein D."/>
            <person name="Amaro F."/>
            <person name="Zusman T."/>
            <person name="Lifshitz Z."/>
            <person name="Cohen O."/>
            <person name="Gilbert J.A."/>
            <person name="Pupko T."/>
            <person name="Shuman H.A."/>
            <person name="Segal G."/>
        </authorList>
    </citation>
    <scope>NUCLEOTIDE SEQUENCE [LARGE SCALE GENOMIC DNA]</scope>
    <source>
        <strain evidence="1 3">JA-26-G1-E2</strain>
    </source>
</reference>
<sequence length="321" mass="35779">MPISIQRLTQIYITDFNSPESKGWLAVPDSKEGSIIANALGSSGGNPGNGWKIHISIDPDKIALAAQLIANELNQAEAPRVSIKFAGKQLAPTGQPSKQIALIFYNNELRDRKKIAAFLSKIALILDANGIGIDERPINSDKEAVKTKYDAVILDNKGKPTRFNYRNEQCIVMEDELYEELGGTGNTLTQGEQIWVKQSYYLNLPAQQKHNPGNQAANPFAEIRVQSFDSSLTDEQIAGIEKLIDKLEKEIQSCWPYANKDRKAEKVKGLKKLLDYAERMDITDALDKVEKKFPDLRKGSISTRTADLLDDIRNSKHHSLS</sequence>
<evidence type="ECO:0000313" key="1">
    <source>
        <dbReference type="EMBL" id="KTD07524.1"/>
    </source>
</evidence>
<dbReference type="Gene3D" id="3.30.2430.10">
    <property type="entry name" value="phosphothreonine lyase"/>
    <property type="match status" value="1"/>
</dbReference>
<dbReference type="Proteomes" id="UP000093336">
    <property type="component" value="Unassembled WGS sequence"/>
</dbReference>
<protein>
    <submittedName>
        <fullName evidence="1">Uncharacterized protein</fullName>
    </submittedName>
</protein>
<name>A0A0W0UI24_9GAMM</name>
<accession>A0A0W0UI24</accession>
<dbReference type="Proteomes" id="UP000054715">
    <property type="component" value="Unassembled WGS sequence"/>
</dbReference>
<dbReference type="EMBL" id="LNYG01000013">
    <property type="protein sequence ID" value="KTD07524.1"/>
    <property type="molecule type" value="Genomic_DNA"/>
</dbReference>
<dbReference type="AlphaFoldDB" id="A0A0W0UI24"/>
<organism evidence="1 3">
    <name type="scientific">Legionella jamestowniensis</name>
    <dbReference type="NCBI Taxonomy" id="455"/>
    <lineage>
        <taxon>Bacteria</taxon>
        <taxon>Pseudomonadati</taxon>
        <taxon>Pseudomonadota</taxon>
        <taxon>Gammaproteobacteria</taxon>
        <taxon>Legionellales</taxon>
        <taxon>Legionellaceae</taxon>
        <taxon>Legionella</taxon>
    </lineage>
</organism>
<proteinExistence type="predicted"/>
<dbReference type="EMBL" id="LYOZ01000026">
    <property type="protein sequence ID" value="OCH97706.1"/>
    <property type="molecule type" value="Genomic_DNA"/>
</dbReference>
<keyword evidence="4" id="KW-1185">Reference proteome</keyword>
<evidence type="ECO:0000313" key="4">
    <source>
        <dbReference type="Proteomes" id="UP000093336"/>
    </source>
</evidence>
<evidence type="ECO:0000313" key="3">
    <source>
        <dbReference type="Proteomes" id="UP000054715"/>
    </source>
</evidence>